<gene>
    <name evidence="1" type="ORF">KI387_029029</name>
</gene>
<keyword evidence="2" id="KW-1185">Reference proteome</keyword>
<evidence type="ECO:0000313" key="1">
    <source>
        <dbReference type="EMBL" id="KAH9297347.1"/>
    </source>
</evidence>
<accession>A0AA38CBP2</accession>
<dbReference type="PANTHER" id="PTHR47859">
    <property type="entry name" value="PENTATRICOPEPTIDE REPEAT-CONTAINING PROTEIN"/>
    <property type="match status" value="1"/>
</dbReference>
<dbReference type="Proteomes" id="UP000824469">
    <property type="component" value="Unassembled WGS sequence"/>
</dbReference>
<comment type="caution">
    <text evidence="1">The sequence shown here is derived from an EMBL/GenBank/DDBJ whole genome shotgun (WGS) entry which is preliminary data.</text>
</comment>
<evidence type="ECO:0000313" key="2">
    <source>
        <dbReference type="Proteomes" id="UP000824469"/>
    </source>
</evidence>
<organism evidence="1 2">
    <name type="scientific">Taxus chinensis</name>
    <name type="common">Chinese yew</name>
    <name type="synonym">Taxus wallichiana var. chinensis</name>
    <dbReference type="NCBI Taxonomy" id="29808"/>
    <lineage>
        <taxon>Eukaryota</taxon>
        <taxon>Viridiplantae</taxon>
        <taxon>Streptophyta</taxon>
        <taxon>Embryophyta</taxon>
        <taxon>Tracheophyta</taxon>
        <taxon>Spermatophyta</taxon>
        <taxon>Pinopsida</taxon>
        <taxon>Pinidae</taxon>
        <taxon>Conifers II</taxon>
        <taxon>Cupressales</taxon>
        <taxon>Taxaceae</taxon>
        <taxon>Taxus</taxon>
    </lineage>
</organism>
<dbReference type="EMBL" id="JAHRHJ020000010">
    <property type="protein sequence ID" value="KAH9297347.1"/>
    <property type="molecule type" value="Genomic_DNA"/>
</dbReference>
<dbReference type="OMA" id="VEAKEWD"/>
<feature type="non-terminal residue" evidence="1">
    <location>
        <position position="175"/>
    </location>
</feature>
<protein>
    <recommendedName>
        <fullName evidence="3">Pentatricopeptide repeat-containing protein</fullName>
    </recommendedName>
</protein>
<dbReference type="PANTHER" id="PTHR47859:SF1">
    <property type="entry name" value="PENTATRICOPEPTIDE REPEAT-CONTAINING PROTEIN"/>
    <property type="match status" value="1"/>
</dbReference>
<proteinExistence type="predicted"/>
<name>A0AA38CBP2_TAXCH</name>
<evidence type="ECO:0008006" key="3">
    <source>
        <dbReference type="Google" id="ProtNLM"/>
    </source>
</evidence>
<dbReference type="AlphaFoldDB" id="A0AA38CBP2"/>
<sequence>ILLANDEFDKVLNFLKEMKEEGIRSDVIVYNTILRQATEKVRFDVIELLVEHMHRQKIKPDPETCLQVFSSYYEHGFLDTALEALQVLSVRMVSESESVQRKMKSTYEELILDEGADVEESLVEIFKNSKEYLSASLFNMRLCAFSGVSNSWVPDESPWAIRLSLQYNQSLLVGQ</sequence>
<reference evidence="1 2" key="1">
    <citation type="journal article" date="2021" name="Nat. Plants">
        <title>The Taxus genome provides insights into paclitaxel biosynthesis.</title>
        <authorList>
            <person name="Xiong X."/>
            <person name="Gou J."/>
            <person name="Liao Q."/>
            <person name="Li Y."/>
            <person name="Zhou Q."/>
            <person name="Bi G."/>
            <person name="Li C."/>
            <person name="Du R."/>
            <person name="Wang X."/>
            <person name="Sun T."/>
            <person name="Guo L."/>
            <person name="Liang H."/>
            <person name="Lu P."/>
            <person name="Wu Y."/>
            <person name="Zhang Z."/>
            <person name="Ro D.K."/>
            <person name="Shang Y."/>
            <person name="Huang S."/>
            <person name="Yan J."/>
        </authorList>
    </citation>
    <scope>NUCLEOTIDE SEQUENCE [LARGE SCALE GENOMIC DNA]</scope>
    <source>
        <strain evidence="1">Ta-2019</strain>
    </source>
</reference>
<dbReference type="InterPro" id="IPR011990">
    <property type="entry name" value="TPR-like_helical_dom_sf"/>
</dbReference>
<dbReference type="Gene3D" id="1.25.40.10">
    <property type="entry name" value="Tetratricopeptide repeat domain"/>
    <property type="match status" value="1"/>
</dbReference>